<name>A0ABV1B3X9_9FIRM</name>
<dbReference type="Proteomes" id="UP001469749">
    <property type="component" value="Unassembled WGS sequence"/>
</dbReference>
<dbReference type="EMBL" id="JBBMEK010000053">
    <property type="protein sequence ID" value="MEQ2364667.1"/>
    <property type="molecule type" value="Genomic_DNA"/>
</dbReference>
<comment type="caution">
    <text evidence="1">The sequence shown here is derived from an EMBL/GenBank/DDBJ whole genome shotgun (WGS) entry which is preliminary data.</text>
</comment>
<evidence type="ECO:0000313" key="2">
    <source>
        <dbReference type="Proteomes" id="UP001469749"/>
    </source>
</evidence>
<gene>
    <name evidence="1" type="ORF">WMO25_06090</name>
</gene>
<proteinExistence type="predicted"/>
<organism evidence="1 2">
    <name type="scientific">Coprococcus intestinihominis</name>
    <dbReference type="NCBI Taxonomy" id="3133154"/>
    <lineage>
        <taxon>Bacteria</taxon>
        <taxon>Bacillati</taxon>
        <taxon>Bacillota</taxon>
        <taxon>Clostridia</taxon>
        <taxon>Lachnospirales</taxon>
        <taxon>Lachnospiraceae</taxon>
        <taxon>Coprococcus</taxon>
    </lineage>
</organism>
<protein>
    <submittedName>
        <fullName evidence="1">Chalcone synthase</fullName>
    </submittedName>
</protein>
<dbReference type="RefSeq" id="WP_349084606.1">
    <property type="nucleotide sequence ID" value="NZ_JBBMEK010000053.1"/>
</dbReference>
<reference evidence="1 2" key="1">
    <citation type="submission" date="2024-03" db="EMBL/GenBank/DDBJ databases">
        <title>Human intestinal bacterial collection.</title>
        <authorList>
            <person name="Pauvert C."/>
            <person name="Hitch T.C.A."/>
            <person name="Clavel T."/>
        </authorList>
    </citation>
    <scope>NUCLEOTIDE SEQUENCE [LARGE SCALE GENOMIC DNA]</scope>
    <source>
        <strain evidence="1 2">CLA-AA-H190</strain>
    </source>
</reference>
<keyword evidence="2" id="KW-1185">Reference proteome</keyword>
<evidence type="ECO:0000313" key="1">
    <source>
        <dbReference type="EMBL" id="MEQ2364667.1"/>
    </source>
</evidence>
<sequence length="111" mass="13890">MYKQWTRDDIKDSLERISRLYVKAPIEYRFLCGHAIQSEDDEDALDYYMIGAWLVQHRKYVEWSEKKSYDLAEILEFMRIYQMKIPRYMKRTRFYRKKKNELLNVLTRKYK</sequence>
<accession>A0ABV1B3X9</accession>